<dbReference type="GO" id="GO:0004497">
    <property type="term" value="F:monooxygenase activity"/>
    <property type="evidence" value="ECO:0007669"/>
    <property type="project" value="UniProtKB-KW"/>
</dbReference>
<evidence type="ECO:0000256" key="1">
    <source>
        <dbReference type="ARBA" id="ARBA00022630"/>
    </source>
</evidence>
<evidence type="ECO:0000256" key="4">
    <source>
        <dbReference type="ARBA" id="ARBA00023033"/>
    </source>
</evidence>
<dbReference type="Proteomes" id="UP000265541">
    <property type="component" value="Unassembled WGS sequence"/>
</dbReference>
<dbReference type="PANTHER" id="PTHR30011">
    <property type="entry name" value="ALKANESULFONATE MONOOXYGENASE-RELATED"/>
    <property type="match status" value="1"/>
</dbReference>
<dbReference type="PANTHER" id="PTHR30011:SF16">
    <property type="entry name" value="C2H2 FINGER DOMAIN TRANSCRIPTION FACTOR (EUROFUNG)-RELATED"/>
    <property type="match status" value="1"/>
</dbReference>
<dbReference type="InterPro" id="IPR011251">
    <property type="entry name" value="Luciferase-like_dom"/>
</dbReference>
<gene>
    <name evidence="6" type="ORF">BUZ14_01005</name>
</gene>
<evidence type="ECO:0000313" key="6">
    <source>
        <dbReference type="EMBL" id="RIP37550.1"/>
    </source>
</evidence>
<name>A0A3A0VTG6_STAGA</name>
<evidence type="ECO:0000256" key="2">
    <source>
        <dbReference type="ARBA" id="ARBA00022643"/>
    </source>
</evidence>
<keyword evidence="3" id="KW-0560">Oxidoreductase</keyword>
<dbReference type="InterPro" id="IPR036661">
    <property type="entry name" value="Luciferase-like_sf"/>
</dbReference>
<sequence>MSTIHSHNGFQYTFKAQHLTLGLMMPFDNAEHDALSFSRQADLAQYAEALGFTSLFVRDSPLYSPNLGPITTNYDPFVFLTYISSQTSNIALGTASIVATLRHPIHLAKATTSLDLISNERLLLGMATGDRQFEFPTFNIETNNLSELYQQAIHSVKSLWQSHSPDTSHTSFQLYEDASLQSLPKHRQIPMFATGYAKQNIDWIKQHMDGWLFYPQAFQEQKKLLDQWHDNDEFKPFIHPLVIDLSNNPNELVSPIKGGYRLGSNTLLNIFKAYERIGTNHIILNLKSSDRTYKSMLQEIGEKIIPYFPPHLTKEARKNEIIGQN</sequence>
<protein>
    <submittedName>
        <fullName evidence="6">LLM class oxidoreductase</fullName>
    </submittedName>
</protein>
<dbReference type="Gene3D" id="3.20.20.30">
    <property type="entry name" value="Luciferase-like domain"/>
    <property type="match status" value="1"/>
</dbReference>
<dbReference type="EMBL" id="QYJN01000001">
    <property type="protein sequence ID" value="RIP37550.1"/>
    <property type="molecule type" value="Genomic_DNA"/>
</dbReference>
<dbReference type="OrthoDB" id="7239898at2"/>
<keyword evidence="2" id="KW-0288">FMN</keyword>
<feature type="domain" description="Luciferase-like" evidence="5">
    <location>
        <begin position="22"/>
        <end position="228"/>
    </location>
</feature>
<evidence type="ECO:0000256" key="3">
    <source>
        <dbReference type="ARBA" id="ARBA00023002"/>
    </source>
</evidence>
<dbReference type="SUPFAM" id="SSF51679">
    <property type="entry name" value="Bacterial luciferase-like"/>
    <property type="match status" value="1"/>
</dbReference>
<proteinExistence type="predicted"/>
<organism evidence="6 7">
    <name type="scientific">Staphylococcus gallinarum</name>
    <dbReference type="NCBI Taxonomy" id="1293"/>
    <lineage>
        <taxon>Bacteria</taxon>
        <taxon>Bacillati</taxon>
        <taxon>Bacillota</taxon>
        <taxon>Bacilli</taxon>
        <taxon>Bacillales</taxon>
        <taxon>Staphylococcaceae</taxon>
        <taxon>Staphylococcus</taxon>
    </lineage>
</organism>
<dbReference type="RefSeq" id="WP_119484415.1">
    <property type="nucleotide sequence ID" value="NZ_QYJN01000001.1"/>
</dbReference>
<accession>A0A3A0VTG6</accession>
<dbReference type="Pfam" id="PF00296">
    <property type="entry name" value="Bac_luciferase"/>
    <property type="match status" value="1"/>
</dbReference>
<comment type="caution">
    <text evidence="6">The sequence shown here is derived from an EMBL/GenBank/DDBJ whole genome shotgun (WGS) entry which is preliminary data.</text>
</comment>
<dbReference type="InterPro" id="IPR020020">
    <property type="entry name" value="Luciferase-type_oxidoreductase"/>
</dbReference>
<evidence type="ECO:0000313" key="7">
    <source>
        <dbReference type="Proteomes" id="UP000265541"/>
    </source>
</evidence>
<keyword evidence="4" id="KW-0503">Monooxygenase</keyword>
<dbReference type="GO" id="GO:0016705">
    <property type="term" value="F:oxidoreductase activity, acting on paired donors, with incorporation or reduction of molecular oxygen"/>
    <property type="evidence" value="ECO:0007669"/>
    <property type="project" value="InterPro"/>
</dbReference>
<keyword evidence="1" id="KW-0285">Flavoprotein</keyword>
<evidence type="ECO:0000259" key="5">
    <source>
        <dbReference type="Pfam" id="PF00296"/>
    </source>
</evidence>
<dbReference type="NCBIfam" id="TIGR03571">
    <property type="entry name" value="lucif_BA3436"/>
    <property type="match status" value="1"/>
</dbReference>
<reference evidence="6 7" key="1">
    <citation type="journal article" date="2016" name="Front. Microbiol.">
        <title>Comprehensive Phylogenetic Analysis of Bovine Non-aureus Staphylococci Species Based on Whole-Genome Sequencing.</title>
        <authorList>
            <person name="Naushad S."/>
            <person name="Barkema H.W."/>
            <person name="Luby C."/>
            <person name="Condas L.A."/>
            <person name="Nobrega D.B."/>
            <person name="Carson D.A."/>
            <person name="De Buck J."/>
        </authorList>
    </citation>
    <scope>NUCLEOTIDE SEQUENCE [LARGE SCALE GENOMIC DNA]</scope>
    <source>
        <strain evidence="6 7">SNUC 4781</strain>
    </source>
</reference>
<dbReference type="InterPro" id="IPR051260">
    <property type="entry name" value="Diverse_substr_monoxygenases"/>
</dbReference>
<dbReference type="AlphaFoldDB" id="A0A3A0VTG6"/>